<dbReference type="InterPro" id="IPR018713">
    <property type="entry name" value="MPAB/Lcp_cat_dom"/>
</dbReference>
<reference evidence="4" key="1">
    <citation type="submission" date="2019-11" db="EMBL/GenBank/DDBJ databases">
        <title>The complete genome sequence of Saccharopolyspora sp. E2A.</title>
        <authorList>
            <person name="Zhang G."/>
        </authorList>
    </citation>
    <scope>NUCLEOTIDE SEQUENCE [LARGE SCALE GENOMIC DNA]</scope>
    <source>
        <strain evidence="4">E2A</strain>
    </source>
</reference>
<dbReference type="Pfam" id="PF09995">
    <property type="entry name" value="MPAB_Lcp_cat"/>
    <property type="match status" value="1"/>
</dbReference>
<organism evidence="3 4">
    <name type="scientific">Allosaccharopolyspora coralli</name>
    <dbReference type="NCBI Taxonomy" id="2665642"/>
    <lineage>
        <taxon>Bacteria</taxon>
        <taxon>Bacillati</taxon>
        <taxon>Actinomycetota</taxon>
        <taxon>Actinomycetes</taxon>
        <taxon>Pseudonocardiales</taxon>
        <taxon>Pseudonocardiaceae</taxon>
        <taxon>Allosaccharopolyspora</taxon>
    </lineage>
</organism>
<dbReference type="EMBL" id="CP045929">
    <property type="protein sequence ID" value="QGK72212.1"/>
    <property type="molecule type" value="Genomic_DNA"/>
</dbReference>
<evidence type="ECO:0000259" key="2">
    <source>
        <dbReference type="Pfam" id="PF09995"/>
    </source>
</evidence>
<accession>A0A5Q3QCL1</accession>
<protein>
    <submittedName>
        <fullName evidence="3">DUF2236 domain-containing protein</fullName>
    </submittedName>
</protein>
<dbReference type="Proteomes" id="UP000371041">
    <property type="component" value="Chromosome"/>
</dbReference>
<evidence type="ECO:0000256" key="1">
    <source>
        <dbReference type="SAM" id="MobiDB-lite"/>
    </source>
</evidence>
<dbReference type="KEGG" id="sace:GIY23_11115"/>
<name>A0A5Q3QCL1_9PSEU</name>
<evidence type="ECO:0000313" key="4">
    <source>
        <dbReference type="Proteomes" id="UP000371041"/>
    </source>
</evidence>
<dbReference type="GO" id="GO:0016491">
    <property type="term" value="F:oxidoreductase activity"/>
    <property type="evidence" value="ECO:0007669"/>
    <property type="project" value="InterPro"/>
</dbReference>
<keyword evidence="4" id="KW-1185">Reference proteome</keyword>
<feature type="domain" description="ER-bound oxygenase mpaB/mpaB'/Rubber oxygenase catalytic" evidence="2">
    <location>
        <begin position="1"/>
        <end position="42"/>
    </location>
</feature>
<gene>
    <name evidence="3" type="ORF">GIY23_11115</name>
</gene>
<dbReference type="AlphaFoldDB" id="A0A5Q3QCL1"/>
<feature type="region of interest" description="Disordered" evidence="1">
    <location>
        <begin position="48"/>
        <end position="79"/>
    </location>
</feature>
<evidence type="ECO:0000313" key="3">
    <source>
        <dbReference type="EMBL" id="QGK72212.1"/>
    </source>
</evidence>
<proteinExistence type="predicted"/>
<sequence length="79" mass="8854">MPHARRDAIYTSAAPLGTTLPVPRSLWPADVQAFDRYWNETLGTVRLGGRPEYDRKGPRARINAGRSPTRDGGDWTGFR</sequence>